<feature type="domain" description="Integrase core" evidence="2">
    <location>
        <begin position="161"/>
        <end position="329"/>
    </location>
</feature>
<dbReference type="AlphaFoldDB" id="Q5B2J2"/>
<gene>
    <name evidence="3" type="ORF">ANIA_05238</name>
</gene>
<accession>C8VFB6</accession>
<dbReference type="GeneID" id="2871529"/>
<reference evidence="4" key="2">
    <citation type="journal article" date="2009" name="Fungal Genet. Biol.">
        <title>The 2008 update of the Aspergillus nidulans genome annotation: a community effort.</title>
        <authorList>
            <person name="Wortman J.R."/>
            <person name="Gilsenan J.M."/>
            <person name="Joardar V."/>
            <person name="Deegan J."/>
            <person name="Clutterbuck J."/>
            <person name="Andersen M.R."/>
            <person name="Archer D."/>
            <person name="Bencina M."/>
            <person name="Braus G."/>
            <person name="Coutinho P."/>
            <person name="von Dohren H."/>
            <person name="Doonan J."/>
            <person name="Driessen A.J."/>
            <person name="Durek P."/>
            <person name="Espeso E."/>
            <person name="Fekete E."/>
            <person name="Flipphi M."/>
            <person name="Estrada C.G."/>
            <person name="Geysens S."/>
            <person name="Goldman G."/>
            <person name="de Groot P.W."/>
            <person name="Hansen K."/>
            <person name="Harris S.D."/>
            <person name="Heinekamp T."/>
            <person name="Helmstaedt K."/>
            <person name="Henrissat B."/>
            <person name="Hofmann G."/>
            <person name="Homan T."/>
            <person name="Horio T."/>
            <person name="Horiuchi H."/>
            <person name="James S."/>
            <person name="Jones M."/>
            <person name="Karaffa L."/>
            <person name="Karanyi Z."/>
            <person name="Kato M."/>
            <person name="Keller N."/>
            <person name="Kelly D.E."/>
            <person name="Kiel J.A."/>
            <person name="Kim J.M."/>
            <person name="van der Klei I.J."/>
            <person name="Klis F.M."/>
            <person name="Kovalchuk A."/>
            <person name="Krasevec N."/>
            <person name="Kubicek C.P."/>
            <person name="Liu B."/>
            <person name="Maccabe A."/>
            <person name="Meyer V."/>
            <person name="Mirabito P."/>
            <person name="Miskei M."/>
            <person name="Mos M."/>
            <person name="Mullins J."/>
            <person name="Nelson D.R."/>
            <person name="Nielsen J."/>
            <person name="Oakley B.R."/>
            <person name="Osmani S.A."/>
            <person name="Pakula T."/>
            <person name="Paszewski A."/>
            <person name="Paulsen I."/>
            <person name="Pilsyk S."/>
            <person name="Pocsi I."/>
            <person name="Punt P.J."/>
            <person name="Ram A.F."/>
            <person name="Ren Q."/>
            <person name="Robellet X."/>
            <person name="Robson G."/>
            <person name="Seiboth B."/>
            <person name="van Solingen P."/>
            <person name="Specht T."/>
            <person name="Sun J."/>
            <person name="Taheri-Talesh N."/>
            <person name="Takeshita N."/>
            <person name="Ussery D."/>
            <person name="vanKuyk P.A."/>
            <person name="Visser H."/>
            <person name="van de Vondervoort P.J."/>
            <person name="de Vries R.P."/>
            <person name="Walton J."/>
            <person name="Xiang X."/>
            <person name="Xiong Y."/>
            <person name="Zeng A.P."/>
            <person name="Brandt B.W."/>
            <person name="Cornell M.J."/>
            <person name="van den Hondel C.A."/>
            <person name="Visser J."/>
            <person name="Oliver S.G."/>
            <person name="Turner G."/>
        </authorList>
    </citation>
    <scope>GENOME REANNOTATION</scope>
    <source>
        <strain evidence="4">FGSC A4 / ATCC 38163 / CBS 112.46 / NRRL 194 / M139</strain>
    </source>
</reference>
<reference evidence="4" key="1">
    <citation type="journal article" date="2005" name="Nature">
        <title>Sequencing of Aspergillus nidulans and comparative analysis with A. fumigatus and A. oryzae.</title>
        <authorList>
            <person name="Galagan J.E."/>
            <person name="Calvo S.E."/>
            <person name="Cuomo C."/>
            <person name="Ma L.J."/>
            <person name="Wortman J.R."/>
            <person name="Batzoglou S."/>
            <person name="Lee S.I."/>
            <person name="Basturkmen M."/>
            <person name="Spevak C.C."/>
            <person name="Clutterbuck J."/>
            <person name="Kapitonov V."/>
            <person name="Jurka J."/>
            <person name="Scazzocchio C."/>
            <person name="Farman M."/>
            <person name="Butler J."/>
            <person name="Purcell S."/>
            <person name="Harris S."/>
            <person name="Braus G.H."/>
            <person name="Draht O."/>
            <person name="Busch S."/>
            <person name="D'Enfert C."/>
            <person name="Bouchier C."/>
            <person name="Goldman G.H."/>
            <person name="Bell-Pedersen D."/>
            <person name="Griffiths-Jones S."/>
            <person name="Doonan J.H."/>
            <person name="Yu J."/>
            <person name="Vienken K."/>
            <person name="Pain A."/>
            <person name="Freitag M."/>
            <person name="Selker E.U."/>
            <person name="Archer D.B."/>
            <person name="Penalva M.A."/>
            <person name="Oakley B.R."/>
            <person name="Momany M."/>
            <person name="Tanaka T."/>
            <person name="Kumagai T."/>
            <person name="Asai K."/>
            <person name="Machida M."/>
            <person name="Nierman W.C."/>
            <person name="Denning D.W."/>
            <person name="Caddick M."/>
            <person name="Hynes M."/>
            <person name="Paoletti M."/>
            <person name="Fischer R."/>
            <person name="Miller B."/>
            <person name="Dyer P."/>
            <person name="Sachs M.S."/>
            <person name="Osmani S.A."/>
            <person name="Birren B.W."/>
        </authorList>
    </citation>
    <scope>NUCLEOTIDE SEQUENCE [LARGE SCALE GENOMIC DNA]</scope>
    <source>
        <strain evidence="4">FGSC A4 / ATCC 38163 / CBS 112.46 / NRRL 194 / M139</strain>
    </source>
</reference>
<proteinExistence type="predicted"/>
<accession>Q5B2J2</accession>
<dbReference type="PANTHER" id="PTHR46791">
    <property type="entry name" value="EXPRESSED PROTEIN"/>
    <property type="match status" value="1"/>
</dbReference>
<evidence type="ECO:0000259" key="2">
    <source>
        <dbReference type="Pfam" id="PF24764"/>
    </source>
</evidence>
<dbReference type="InParanoid" id="Q5B2J2"/>
<dbReference type="OMA" id="NDIVWED"/>
<dbReference type="KEGG" id="ani:ANIA_05238"/>
<dbReference type="Pfam" id="PF14420">
    <property type="entry name" value="Clr5"/>
    <property type="match status" value="1"/>
</dbReference>
<dbReference type="HOGENOM" id="CLU_038374_6_0_1"/>
<dbReference type="Pfam" id="PF24764">
    <property type="entry name" value="rva_4"/>
    <property type="match status" value="1"/>
</dbReference>
<keyword evidence="4" id="KW-1185">Reference proteome</keyword>
<dbReference type="OrthoDB" id="5392716at2759"/>
<dbReference type="RefSeq" id="XP_662842.1">
    <property type="nucleotide sequence ID" value="XM_657750.1"/>
</dbReference>
<name>Q5B2J2_EMENI</name>
<dbReference type="PANTHER" id="PTHR46791:SF5">
    <property type="entry name" value="CLR5 DOMAIN-CONTAINING PROTEIN-RELATED"/>
    <property type="match status" value="1"/>
</dbReference>
<dbReference type="VEuPathDB" id="FungiDB:AN5238"/>
<evidence type="ECO:0000313" key="4">
    <source>
        <dbReference type="Proteomes" id="UP000000560"/>
    </source>
</evidence>
<feature type="domain" description="Clr5" evidence="1">
    <location>
        <begin position="7"/>
        <end position="56"/>
    </location>
</feature>
<dbReference type="eggNOG" id="ENOG502QUY7">
    <property type="taxonomic scope" value="Eukaryota"/>
</dbReference>
<dbReference type="InterPro" id="IPR025676">
    <property type="entry name" value="Clr5_dom"/>
</dbReference>
<dbReference type="InterPro" id="IPR058913">
    <property type="entry name" value="Integrase_dom_put"/>
</dbReference>
<protein>
    <submittedName>
        <fullName evidence="3">Uncharacterized protein</fullName>
    </submittedName>
</protein>
<organism evidence="3 4">
    <name type="scientific">Emericella nidulans (strain FGSC A4 / ATCC 38163 / CBS 112.46 / NRRL 194 / M139)</name>
    <name type="common">Aspergillus nidulans</name>
    <dbReference type="NCBI Taxonomy" id="227321"/>
    <lineage>
        <taxon>Eukaryota</taxon>
        <taxon>Fungi</taxon>
        <taxon>Dikarya</taxon>
        <taxon>Ascomycota</taxon>
        <taxon>Pezizomycotina</taxon>
        <taxon>Eurotiomycetes</taxon>
        <taxon>Eurotiomycetidae</taxon>
        <taxon>Eurotiales</taxon>
        <taxon>Aspergillaceae</taxon>
        <taxon>Aspergillus</taxon>
        <taxon>Aspergillus subgen. Nidulantes</taxon>
    </lineage>
</organism>
<sequence length="477" mass="55488">MPRPSINLEPYKDEISTLYKSGKSPPTIAMLLGNRYDIQVSERTIKTRLSIWGIHKTNRTASKDTVLHARIKVLLYQVGLSENEILHVLQLEGWNIQPRTLKYVRHQKGLLLRTVNPIADQAEVERVLNQLRTDLATGQIEGYSIGMLIGTLRTKDFRLADGYLKLAPYGIEIYAAIDAYSRYIIWIYVGISSRTAVSVLRQFLDTVNIAQQQPRFVRTDRGTETVLLAEAQYKLQQSLHPEIDIRDCYLYGTSTSNQRIEAWWLQLTRGMVFRYREYFRGLQEEGIFSIDQLSDQIALYAIYIPLLRVQIPSFVRTWNHHRIRNQPNRPHLVPGKPYMNYNFPATGVENQGIKFDMELFKRLQEDVQDWDIDEYLPPETYHWTRNQLLELGYDPQQPPEAVGDHILTPFRTIYLGLRARIQAHIERGAQPILQISQPPTGAFDWDPRLNPHGTEALERVREVEVEYELDESEELED</sequence>
<evidence type="ECO:0000313" key="3">
    <source>
        <dbReference type="EMBL" id="CBF81144.1"/>
    </source>
</evidence>
<dbReference type="EMBL" id="BN001305">
    <property type="protein sequence ID" value="CBF81144.1"/>
    <property type="molecule type" value="Genomic_DNA"/>
</dbReference>
<dbReference type="Proteomes" id="UP000000560">
    <property type="component" value="Chromosome V"/>
</dbReference>
<evidence type="ECO:0000259" key="1">
    <source>
        <dbReference type="Pfam" id="PF14420"/>
    </source>
</evidence>